<evidence type="ECO:0000313" key="3">
    <source>
        <dbReference type="Proteomes" id="UP001162483"/>
    </source>
</evidence>
<dbReference type="EMBL" id="CATNWA010019464">
    <property type="protein sequence ID" value="CAI9613392.1"/>
    <property type="molecule type" value="Genomic_DNA"/>
</dbReference>
<organism evidence="2 3">
    <name type="scientific">Staurois parvus</name>
    <dbReference type="NCBI Taxonomy" id="386267"/>
    <lineage>
        <taxon>Eukaryota</taxon>
        <taxon>Metazoa</taxon>
        <taxon>Chordata</taxon>
        <taxon>Craniata</taxon>
        <taxon>Vertebrata</taxon>
        <taxon>Euteleostomi</taxon>
        <taxon>Amphibia</taxon>
        <taxon>Batrachia</taxon>
        <taxon>Anura</taxon>
        <taxon>Neobatrachia</taxon>
        <taxon>Ranoidea</taxon>
        <taxon>Ranidae</taxon>
        <taxon>Staurois</taxon>
    </lineage>
</organism>
<sequence length="89" mass="10540">MRTVHDISPKCQDRYRIPQMFRKTVTDIPRKVRTVQIFRPNFRNSSDNPPNVRDMTDIPQMSGQYRYSPKCQKLEMSELFKKFGSADSP</sequence>
<feature type="region of interest" description="Disordered" evidence="1">
    <location>
        <begin position="41"/>
        <end position="63"/>
    </location>
</feature>
<evidence type="ECO:0000313" key="2">
    <source>
        <dbReference type="EMBL" id="CAI9613392.1"/>
    </source>
</evidence>
<gene>
    <name evidence="2" type="ORF">SPARVUS_LOCUS14883031</name>
</gene>
<feature type="non-terminal residue" evidence="2">
    <location>
        <position position="89"/>
    </location>
</feature>
<evidence type="ECO:0000256" key="1">
    <source>
        <dbReference type="SAM" id="MobiDB-lite"/>
    </source>
</evidence>
<proteinExistence type="predicted"/>
<reference evidence="2" key="1">
    <citation type="submission" date="2023-05" db="EMBL/GenBank/DDBJ databases">
        <authorList>
            <person name="Stuckert A."/>
        </authorList>
    </citation>
    <scope>NUCLEOTIDE SEQUENCE</scope>
</reference>
<comment type="caution">
    <text evidence="2">The sequence shown here is derived from an EMBL/GenBank/DDBJ whole genome shotgun (WGS) entry which is preliminary data.</text>
</comment>
<name>A0ABN9GVA4_9NEOB</name>
<dbReference type="Proteomes" id="UP001162483">
    <property type="component" value="Unassembled WGS sequence"/>
</dbReference>
<keyword evidence="3" id="KW-1185">Reference proteome</keyword>
<protein>
    <submittedName>
        <fullName evidence="2">Uncharacterized protein</fullName>
    </submittedName>
</protein>
<accession>A0ABN9GVA4</accession>